<dbReference type="Gene3D" id="1.20.144.10">
    <property type="entry name" value="Phosphatidic acid phosphatase type 2/haloperoxidase"/>
    <property type="match status" value="1"/>
</dbReference>
<evidence type="ECO:0000259" key="8">
    <source>
        <dbReference type="PROSITE" id="PS50146"/>
    </source>
</evidence>
<feature type="domain" description="DAGKc" evidence="8">
    <location>
        <begin position="245"/>
        <end position="373"/>
    </location>
</feature>
<dbReference type="PANTHER" id="PTHR14969">
    <property type="entry name" value="SPHINGOSINE-1-PHOSPHATE PHOSPHOHYDROLASE"/>
    <property type="match status" value="1"/>
</dbReference>
<dbReference type="GO" id="GO:0016301">
    <property type="term" value="F:kinase activity"/>
    <property type="evidence" value="ECO:0007669"/>
    <property type="project" value="InterPro"/>
</dbReference>
<dbReference type="InterPro" id="IPR000326">
    <property type="entry name" value="PAP2/HPO"/>
</dbReference>
<evidence type="ECO:0000313" key="9">
    <source>
        <dbReference type="EMBL" id="GEB52035.1"/>
    </source>
</evidence>
<dbReference type="SMART" id="SM00046">
    <property type="entry name" value="DAGKc"/>
    <property type="match status" value="1"/>
</dbReference>
<keyword evidence="4" id="KW-0378">Hydrolase</keyword>
<comment type="subcellular location">
    <subcellularLocation>
        <location evidence="1">Cell membrane</location>
        <topology evidence="1">Multi-pass membrane protein</topology>
    </subcellularLocation>
</comment>
<dbReference type="GO" id="GO:0005886">
    <property type="term" value="C:plasma membrane"/>
    <property type="evidence" value="ECO:0007669"/>
    <property type="project" value="UniProtKB-SubCell"/>
</dbReference>
<keyword evidence="3" id="KW-0812">Transmembrane</keyword>
<dbReference type="InterPro" id="IPR036938">
    <property type="entry name" value="PAP2/HPO_sf"/>
</dbReference>
<comment type="caution">
    <text evidence="9">The sequence shown here is derived from an EMBL/GenBank/DDBJ whole genome shotgun (WGS) entry which is preliminary data.</text>
</comment>
<dbReference type="SMART" id="SM00014">
    <property type="entry name" value="acidPPc"/>
    <property type="match status" value="1"/>
</dbReference>
<dbReference type="SUPFAM" id="SSF111331">
    <property type="entry name" value="NAD kinase/diacylglycerol kinase-like"/>
    <property type="match status" value="1"/>
</dbReference>
<dbReference type="SUPFAM" id="SSF48317">
    <property type="entry name" value="Acid phosphatase/Vanadium-dependent haloperoxidase"/>
    <property type="match status" value="1"/>
</dbReference>
<evidence type="ECO:0000256" key="1">
    <source>
        <dbReference type="ARBA" id="ARBA00004651"/>
    </source>
</evidence>
<evidence type="ECO:0000256" key="4">
    <source>
        <dbReference type="ARBA" id="ARBA00022801"/>
    </source>
</evidence>
<sequence length="580" mass="60079">MAERRRPWWERQWAPDARRTGGGAGTGAPSSGTRPALAGLTGARRARGGTRAAEALGAWDRALFRRVAERHWPRAEEVLPRLSRGADHSKLWLGVAAGMVLSGVGGRSARRAAVRGTASLAVASVVVNTVGKGAFRRERPVLDEVPVIRRLKRLPRSTSFPSGHSASAAAFATGVALESPGWGAAVAPLAASVAFSRVYTGVHYPSDVLAGVTLGAASALAVRTVLEARRRVPPAQPLVEAPALEEGRGLSVVANPGSGSADLLEEVRRALPQATVTRWEPDADGGGDLPALLDEQARRAAGQGGALGVFGGDGSVGAAARAAHRHGVPLAVLPGGTYNHLAQDLGVTGCQDIADAVTAGHAIAVDLARFTPLRDDGGAGGTDGTGASGETGGTDESGGTGGTGGHFVNTFSLGAYGDLVEVRERWSGRVGPWAAGLIAAVHVLRHSRPFEVRVNGRPRSLWLLFAGNCSYHGPGGGTGGARRFNLADGMLDIHLVRAGRWARTRLVASALAGVLHRSPVHAAVRGRRLRLTGVEAGTVCSYDGETAPAPSALLLDKERTPLTVYRPLPPWLDGPLRPDT</sequence>
<organism evidence="9 10">
    <name type="scientific">Streptomyces cacaoi</name>
    <dbReference type="NCBI Taxonomy" id="1898"/>
    <lineage>
        <taxon>Bacteria</taxon>
        <taxon>Bacillati</taxon>
        <taxon>Actinomycetota</taxon>
        <taxon>Actinomycetes</taxon>
        <taxon>Kitasatosporales</taxon>
        <taxon>Streptomycetaceae</taxon>
        <taxon>Streptomyces</taxon>
    </lineage>
</organism>
<gene>
    <name evidence="9" type="ORF">SCA03_45860</name>
</gene>
<evidence type="ECO:0000256" key="7">
    <source>
        <dbReference type="SAM" id="MobiDB-lite"/>
    </source>
</evidence>
<dbReference type="InterPro" id="IPR001206">
    <property type="entry name" value="Diacylglycerol_kinase_cat_dom"/>
</dbReference>
<dbReference type="Proteomes" id="UP000319210">
    <property type="component" value="Unassembled WGS sequence"/>
</dbReference>
<dbReference type="PANTHER" id="PTHR14969:SF62">
    <property type="entry name" value="DECAPRENYLPHOSPHORYL-5-PHOSPHORIBOSE PHOSPHATASE RV3807C-RELATED"/>
    <property type="match status" value="1"/>
</dbReference>
<dbReference type="InterPro" id="IPR017438">
    <property type="entry name" value="ATP-NAD_kinase_N"/>
</dbReference>
<accession>A0A4Y3R2S3</accession>
<reference evidence="9 10" key="1">
    <citation type="submission" date="2019-06" db="EMBL/GenBank/DDBJ databases">
        <title>Whole genome shotgun sequence of Streptomyces cacaoi subsp. cacaoi NBRC 12748.</title>
        <authorList>
            <person name="Hosoyama A."/>
            <person name="Uohara A."/>
            <person name="Ohji S."/>
            <person name="Ichikawa N."/>
        </authorList>
    </citation>
    <scope>NUCLEOTIDE SEQUENCE [LARGE SCALE GENOMIC DNA]</scope>
    <source>
        <strain evidence="9 10">NBRC 12748</strain>
    </source>
</reference>
<feature type="compositionally biased region" description="Low complexity" evidence="7">
    <location>
        <begin position="27"/>
        <end position="36"/>
    </location>
</feature>
<evidence type="ECO:0000256" key="3">
    <source>
        <dbReference type="ARBA" id="ARBA00022692"/>
    </source>
</evidence>
<dbReference type="CDD" id="cd01610">
    <property type="entry name" value="PAP2_like"/>
    <property type="match status" value="1"/>
</dbReference>
<dbReference type="GO" id="GO:0016787">
    <property type="term" value="F:hydrolase activity"/>
    <property type="evidence" value="ECO:0007669"/>
    <property type="project" value="UniProtKB-KW"/>
</dbReference>
<dbReference type="EMBL" id="BJMM01000026">
    <property type="protein sequence ID" value="GEB52035.1"/>
    <property type="molecule type" value="Genomic_DNA"/>
</dbReference>
<dbReference type="AlphaFoldDB" id="A0A4Y3R2S3"/>
<dbReference type="Gene3D" id="3.40.50.10330">
    <property type="entry name" value="Probable inorganic polyphosphate/atp-NAD kinase, domain 1"/>
    <property type="match status" value="1"/>
</dbReference>
<evidence type="ECO:0000256" key="2">
    <source>
        <dbReference type="ARBA" id="ARBA00022475"/>
    </source>
</evidence>
<keyword evidence="6" id="KW-0472">Membrane</keyword>
<evidence type="ECO:0000313" key="10">
    <source>
        <dbReference type="Proteomes" id="UP000319210"/>
    </source>
</evidence>
<evidence type="ECO:0000256" key="5">
    <source>
        <dbReference type="ARBA" id="ARBA00022989"/>
    </source>
</evidence>
<feature type="region of interest" description="Disordered" evidence="7">
    <location>
        <begin position="374"/>
        <end position="403"/>
    </location>
</feature>
<keyword evidence="5" id="KW-1133">Transmembrane helix</keyword>
<dbReference type="InterPro" id="IPR016064">
    <property type="entry name" value="NAD/diacylglycerol_kinase_sf"/>
</dbReference>
<feature type="compositionally biased region" description="Gly residues" evidence="7">
    <location>
        <begin position="378"/>
        <end position="403"/>
    </location>
</feature>
<dbReference type="Pfam" id="PF00781">
    <property type="entry name" value="DAGK_cat"/>
    <property type="match status" value="1"/>
</dbReference>
<proteinExistence type="predicted"/>
<dbReference type="PROSITE" id="PS50146">
    <property type="entry name" value="DAGK"/>
    <property type="match status" value="1"/>
</dbReference>
<keyword evidence="2" id="KW-1003">Cell membrane</keyword>
<dbReference type="Gene3D" id="2.60.200.40">
    <property type="match status" value="1"/>
</dbReference>
<dbReference type="Pfam" id="PF01569">
    <property type="entry name" value="PAP2"/>
    <property type="match status" value="1"/>
</dbReference>
<evidence type="ECO:0000256" key="6">
    <source>
        <dbReference type="ARBA" id="ARBA00023136"/>
    </source>
</evidence>
<protein>
    <submittedName>
        <fullName evidence="9">Phosphoesterase</fullName>
    </submittedName>
</protein>
<keyword evidence="10" id="KW-1185">Reference proteome</keyword>
<name>A0A4Y3R2S3_STRCI</name>
<feature type="region of interest" description="Disordered" evidence="7">
    <location>
        <begin position="1"/>
        <end position="36"/>
    </location>
</feature>